<evidence type="ECO:0000256" key="4">
    <source>
        <dbReference type="RuleBase" id="RU000570"/>
    </source>
</evidence>
<keyword evidence="6" id="KW-1185">Reference proteome</keyword>
<keyword evidence="2 4" id="KW-0689">Ribosomal protein</keyword>
<dbReference type="GO" id="GO:0003735">
    <property type="term" value="F:structural constituent of ribosome"/>
    <property type="evidence" value="ECO:0007669"/>
    <property type="project" value="InterPro"/>
</dbReference>
<evidence type="ECO:0000313" key="5">
    <source>
        <dbReference type="EMBL" id="GAQ85778.1"/>
    </source>
</evidence>
<proteinExistence type="inferred from homology"/>
<comment type="similarity">
    <text evidence="1 4">Belongs to the bacterial ribosomal protein bL36 family.</text>
</comment>
<dbReference type="PANTHER" id="PTHR18804:SF16">
    <property type="entry name" value="RIBOSOMAL PROTEIN"/>
    <property type="match status" value="1"/>
</dbReference>
<reference evidence="5 6" key="1">
    <citation type="journal article" date="2014" name="Nat. Commun.">
        <title>Klebsormidium flaccidum genome reveals primary factors for plant terrestrial adaptation.</title>
        <authorList>
            <person name="Hori K."/>
            <person name="Maruyama F."/>
            <person name="Fujisawa T."/>
            <person name="Togashi T."/>
            <person name="Yamamoto N."/>
            <person name="Seo M."/>
            <person name="Sato S."/>
            <person name="Yamada T."/>
            <person name="Mori H."/>
            <person name="Tajima N."/>
            <person name="Moriyama T."/>
            <person name="Ikeuchi M."/>
            <person name="Watanabe M."/>
            <person name="Wada H."/>
            <person name="Kobayashi K."/>
            <person name="Saito M."/>
            <person name="Masuda T."/>
            <person name="Sasaki-Sekimoto Y."/>
            <person name="Mashiguchi K."/>
            <person name="Awai K."/>
            <person name="Shimojima M."/>
            <person name="Masuda S."/>
            <person name="Iwai M."/>
            <person name="Nobusawa T."/>
            <person name="Narise T."/>
            <person name="Kondo S."/>
            <person name="Saito H."/>
            <person name="Sato R."/>
            <person name="Murakawa M."/>
            <person name="Ihara Y."/>
            <person name="Oshima-Yamada Y."/>
            <person name="Ohtaka K."/>
            <person name="Satoh M."/>
            <person name="Sonobe K."/>
            <person name="Ishii M."/>
            <person name="Ohtani R."/>
            <person name="Kanamori-Sato M."/>
            <person name="Honoki R."/>
            <person name="Miyazaki D."/>
            <person name="Mochizuki H."/>
            <person name="Umetsu J."/>
            <person name="Higashi K."/>
            <person name="Shibata D."/>
            <person name="Kamiya Y."/>
            <person name="Sato N."/>
            <person name="Nakamura Y."/>
            <person name="Tabata S."/>
            <person name="Ida S."/>
            <person name="Kurokawa K."/>
            <person name="Ohta H."/>
        </authorList>
    </citation>
    <scope>NUCLEOTIDE SEQUENCE [LARGE SCALE GENOMIC DNA]</scope>
    <source>
        <strain evidence="5 6">NIES-2285</strain>
    </source>
</reference>
<dbReference type="InterPro" id="IPR052010">
    <property type="entry name" value="Ribosomal_LSU_bL36"/>
</dbReference>
<evidence type="ECO:0000256" key="1">
    <source>
        <dbReference type="ARBA" id="ARBA00007645"/>
    </source>
</evidence>
<dbReference type="GO" id="GO:1990904">
    <property type="term" value="C:ribonucleoprotein complex"/>
    <property type="evidence" value="ECO:0007669"/>
    <property type="project" value="UniProtKB-KW"/>
</dbReference>
<keyword evidence="3 4" id="KW-0687">Ribonucleoprotein</keyword>
<evidence type="ECO:0000313" key="6">
    <source>
        <dbReference type="Proteomes" id="UP000054558"/>
    </source>
</evidence>
<organism evidence="5 6">
    <name type="scientific">Klebsormidium nitens</name>
    <name type="common">Green alga</name>
    <name type="synonym">Ulothrix nitens</name>
    <dbReference type="NCBI Taxonomy" id="105231"/>
    <lineage>
        <taxon>Eukaryota</taxon>
        <taxon>Viridiplantae</taxon>
        <taxon>Streptophyta</taxon>
        <taxon>Klebsormidiophyceae</taxon>
        <taxon>Klebsormidiales</taxon>
        <taxon>Klebsormidiaceae</taxon>
        <taxon>Klebsormidium</taxon>
    </lineage>
</organism>
<dbReference type="HAMAP" id="MF_00251">
    <property type="entry name" value="Ribosomal_bL36"/>
    <property type="match status" value="1"/>
</dbReference>
<dbReference type="Proteomes" id="UP000054558">
    <property type="component" value="Unassembled WGS sequence"/>
</dbReference>
<evidence type="ECO:0000256" key="3">
    <source>
        <dbReference type="ARBA" id="ARBA00023274"/>
    </source>
</evidence>
<dbReference type="AlphaFoldDB" id="A0A1Y1ICH8"/>
<dbReference type="GO" id="GO:0006412">
    <property type="term" value="P:translation"/>
    <property type="evidence" value="ECO:0007669"/>
    <property type="project" value="InterPro"/>
</dbReference>
<dbReference type="OrthoDB" id="10265903at2759"/>
<dbReference type="InterPro" id="IPR000473">
    <property type="entry name" value="Ribosomal_bL36"/>
</dbReference>
<dbReference type="InterPro" id="IPR035977">
    <property type="entry name" value="Ribosomal_bL36_sp"/>
</dbReference>
<dbReference type="NCBIfam" id="TIGR01022">
    <property type="entry name" value="rpmJ_bact"/>
    <property type="match status" value="1"/>
</dbReference>
<dbReference type="STRING" id="105231.A0A1Y1ICH8"/>
<dbReference type="EMBL" id="DF237203">
    <property type="protein sequence ID" value="GAQ85778.1"/>
    <property type="molecule type" value="Genomic_DNA"/>
</dbReference>
<accession>A0A1Y1ICH8</accession>
<dbReference type="PANTHER" id="PTHR18804">
    <property type="entry name" value="RIBOSOMAL PROTEIN"/>
    <property type="match status" value="1"/>
</dbReference>
<sequence>MKVRSSIKKLCEYCRLVRRGNNVYVTCTKDQKHKQRQGYCTQAVAEASGVIEKKEAQKLVLSGSAQAGTAASGGASQTGLKWLLSAFSKQ</sequence>
<evidence type="ECO:0000256" key="2">
    <source>
        <dbReference type="ARBA" id="ARBA00022980"/>
    </source>
</evidence>
<gene>
    <name evidence="5" type="ORF">KFL_002540120</name>
</gene>
<dbReference type="Pfam" id="PF00444">
    <property type="entry name" value="Ribosomal_L36"/>
    <property type="match status" value="1"/>
</dbReference>
<dbReference type="PROSITE" id="PS00828">
    <property type="entry name" value="RIBOSOMAL_L36"/>
    <property type="match status" value="1"/>
</dbReference>
<dbReference type="OMA" id="YVICKDN"/>
<protein>
    <recommendedName>
        <fullName evidence="4">Ribosomal protein</fullName>
    </recommendedName>
</protein>
<name>A0A1Y1ICH8_KLENI</name>
<dbReference type="SUPFAM" id="SSF57840">
    <property type="entry name" value="Ribosomal protein L36"/>
    <property type="match status" value="1"/>
</dbReference>
<dbReference type="GO" id="GO:0005840">
    <property type="term" value="C:ribosome"/>
    <property type="evidence" value="ECO:0007669"/>
    <property type="project" value="UniProtKB-KW"/>
</dbReference>